<feature type="compositionally biased region" description="Low complexity" evidence="1">
    <location>
        <begin position="99"/>
        <end position="109"/>
    </location>
</feature>
<gene>
    <name evidence="2" type="ORF">Hamer_G024192</name>
</gene>
<evidence type="ECO:0000256" key="1">
    <source>
        <dbReference type="SAM" id="MobiDB-lite"/>
    </source>
</evidence>
<keyword evidence="3" id="KW-1185">Reference proteome</keyword>
<protein>
    <submittedName>
        <fullName evidence="2">Uncharacterized protein</fullName>
    </submittedName>
</protein>
<feature type="compositionally biased region" description="Polar residues" evidence="1">
    <location>
        <begin position="129"/>
        <end position="140"/>
    </location>
</feature>
<evidence type="ECO:0000313" key="3">
    <source>
        <dbReference type="Proteomes" id="UP000747542"/>
    </source>
</evidence>
<dbReference type="Proteomes" id="UP000747542">
    <property type="component" value="Unassembled WGS sequence"/>
</dbReference>
<feature type="compositionally biased region" description="Pro residues" evidence="1">
    <location>
        <begin position="150"/>
        <end position="161"/>
    </location>
</feature>
<dbReference type="AlphaFoldDB" id="A0A8J5JV67"/>
<accession>A0A8J5JV67</accession>
<name>A0A8J5JV67_HOMAM</name>
<organism evidence="2 3">
    <name type="scientific">Homarus americanus</name>
    <name type="common">American lobster</name>
    <dbReference type="NCBI Taxonomy" id="6706"/>
    <lineage>
        <taxon>Eukaryota</taxon>
        <taxon>Metazoa</taxon>
        <taxon>Ecdysozoa</taxon>
        <taxon>Arthropoda</taxon>
        <taxon>Crustacea</taxon>
        <taxon>Multicrustacea</taxon>
        <taxon>Malacostraca</taxon>
        <taxon>Eumalacostraca</taxon>
        <taxon>Eucarida</taxon>
        <taxon>Decapoda</taxon>
        <taxon>Pleocyemata</taxon>
        <taxon>Astacidea</taxon>
        <taxon>Nephropoidea</taxon>
        <taxon>Nephropidae</taxon>
        <taxon>Homarus</taxon>
    </lineage>
</organism>
<reference evidence="2" key="1">
    <citation type="journal article" date="2021" name="Sci. Adv.">
        <title>The American lobster genome reveals insights on longevity, neural, and immune adaptations.</title>
        <authorList>
            <person name="Polinski J.M."/>
            <person name="Zimin A.V."/>
            <person name="Clark K.F."/>
            <person name="Kohn A.B."/>
            <person name="Sadowski N."/>
            <person name="Timp W."/>
            <person name="Ptitsyn A."/>
            <person name="Khanna P."/>
            <person name="Romanova D.Y."/>
            <person name="Williams P."/>
            <person name="Greenwood S.J."/>
            <person name="Moroz L.L."/>
            <person name="Walt D.R."/>
            <person name="Bodnar A.G."/>
        </authorList>
    </citation>
    <scope>NUCLEOTIDE SEQUENCE</scope>
    <source>
        <strain evidence="2">GMGI-L3</strain>
    </source>
</reference>
<feature type="region of interest" description="Disordered" evidence="1">
    <location>
        <begin position="40"/>
        <end position="161"/>
    </location>
</feature>
<dbReference type="EMBL" id="JAHLQT010032273">
    <property type="protein sequence ID" value="KAG7159774.1"/>
    <property type="molecule type" value="Genomic_DNA"/>
</dbReference>
<evidence type="ECO:0000313" key="2">
    <source>
        <dbReference type="EMBL" id="KAG7159774.1"/>
    </source>
</evidence>
<proteinExistence type="predicted"/>
<sequence>MCSLFVPTESHQPTEVPITTTTEEGVSLVVSLGLGYFGCRKRKKKDDDNGSDSGRPLNFAPALSTTADMFPWPSTPSHQQPSGSPYSTPAAGQPPSFPSPFGGESSRSSNPSGEPQVPHCSQGRGGHTQKASPQGPQKQTELPVVSLPRPASPDPGPSHAS</sequence>
<comment type="caution">
    <text evidence="2">The sequence shown here is derived from an EMBL/GenBank/DDBJ whole genome shotgun (WGS) entry which is preliminary data.</text>
</comment>
<feature type="compositionally biased region" description="Polar residues" evidence="1">
    <location>
        <begin position="75"/>
        <end position="87"/>
    </location>
</feature>